<evidence type="ECO:0000256" key="1">
    <source>
        <dbReference type="SAM" id="MobiDB-lite"/>
    </source>
</evidence>
<evidence type="ECO:0000313" key="2">
    <source>
        <dbReference type="EMBL" id="PSR76516.1"/>
    </source>
</evidence>
<name>A0A2R6NTR9_9APHY</name>
<sequence>MAEPVLVVPSPSPERPPNDATAVQRDGGPLPMSFPAILRGAGISDRFAHLRTAASSDAAVPVALKKSRRDEKEGKRWVRRKENARFVGNPHIVAASKKDFSVPAPSARATFPQPLPTYLSRNNSIPPAEPTAREPVSANAGRFSLSLKGMRRELRKSGPATELLVSEIEHEIVTWLRDAVWMDPDALSSAVDPMFAKPIGTGKAIIEVSRTALQMVWSISDDAFARYVVHCCARYHNIVSFSKDTTGSRLTYLLRPNVVLPDFLPPQGLDTPPITDLESAMDADSEFFLSDRDSHSDIHTSDIDTGMESELDGAPPPGGLSDIAESAPGSPGVGPASVFDETWSLISGSDAEGGDERERDLARSVRSLDLEDHNHELTPRADTRRRQVPLRSHVWERNRRSASSPSRSPARRNPPRGFPRIDPPALDQTSPRSFYDYLFS</sequence>
<dbReference type="Proteomes" id="UP000186601">
    <property type="component" value="Unassembled WGS sequence"/>
</dbReference>
<feature type="region of interest" description="Disordered" evidence="1">
    <location>
        <begin position="1"/>
        <end position="31"/>
    </location>
</feature>
<dbReference type="EMBL" id="MLYV02000842">
    <property type="protein sequence ID" value="PSR76516.1"/>
    <property type="molecule type" value="Genomic_DNA"/>
</dbReference>
<accession>A0A2R6NTR9</accession>
<organism evidence="2 3">
    <name type="scientific">Hermanssonia centrifuga</name>
    <dbReference type="NCBI Taxonomy" id="98765"/>
    <lineage>
        <taxon>Eukaryota</taxon>
        <taxon>Fungi</taxon>
        <taxon>Dikarya</taxon>
        <taxon>Basidiomycota</taxon>
        <taxon>Agaricomycotina</taxon>
        <taxon>Agaricomycetes</taxon>
        <taxon>Polyporales</taxon>
        <taxon>Meruliaceae</taxon>
        <taxon>Hermanssonia</taxon>
    </lineage>
</organism>
<dbReference type="OrthoDB" id="10256743at2759"/>
<feature type="compositionally biased region" description="Basic and acidic residues" evidence="1">
    <location>
        <begin position="370"/>
        <end position="385"/>
    </location>
</feature>
<comment type="caution">
    <text evidence="2">The sequence shown here is derived from an EMBL/GenBank/DDBJ whole genome shotgun (WGS) entry which is preliminary data.</text>
</comment>
<feature type="compositionally biased region" description="Basic and acidic residues" evidence="1">
    <location>
        <begin position="291"/>
        <end position="302"/>
    </location>
</feature>
<proteinExistence type="predicted"/>
<dbReference type="AlphaFoldDB" id="A0A2R6NTR9"/>
<feature type="region of interest" description="Disordered" evidence="1">
    <location>
        <begin position="291"/>
        <end position="338"/>
    </location>
</feature>
<protein>
    <submittedName>
        <fullName evidence="2">Uncharacterized protein</fullName>
    </submittedName>
</protein>
<reference evidence="2 3" key="1">
    <citation type="submission" date="2018-02" db="EMBL/GenBank/DDBJ databases">
        <title>Genome sequence of the basidiomycete white-rot fungus Phlebia centrifuga.</title>
        <authorList>
            <person name="Granchi Z."/>
            <person name="Peng M."/>
            <person name="de Vries R.P."/>
            <person name="Hilden K."/>
            <person name="Makela M.R."/>
            <person name="Grigoriev I."/>
            <person name="Riley R."/>
        </authorList>
    </citation>
    <scope>NUCLEOTIDE SEQUENCE [LARGE SCALE GENOMIC DNA]</scope>
    <source>
        <strain evidence="2 3">FBCC195</strain>
    </source>
</reference>
<dbReference type="STRING" id="98765.A0A2R6NTR9"/>
<gene>
    <name evidence="2" type="ORF">PHLCEN_2v8419</name>
</gene>
<keyword evidence="3" id="KW-1185">Reference proteome</keyword>
<evidence type="ECO:0000313" key="3">
    <source>
        <dbReference type="Proteomes" id="UP000186601"/>
    </source>
</evidence>
<feature type="region of interest" description="Disordered" evidence="1">
    <location>
        <begin position="370"/>
        <end position="440"/>
    </location>
</feature>